<feature type="compositionally biased region" description="Low complexity" evidence="7">
    <location>
        <begin position="1379"/>
        <end position="1391"/>
    </location>
</feature>
<feature type="compositionally biased region" description="Polar residues" evidence="7">
    <location>
        <begin position="979"/>
        <end position="996"/>
    </location>
</feature>
<keyword evidence="10" id="KW-1185">Reference proteome</keyword>
<accession>A0A0S4JEY8</accession>
<comment type="subcellular location">
    <subcellularLocation>
        <location evidence="1">Nucleus</location>
    </subcellularLocation>
</comment>
<dbReference type="GO" id="GO:0007076">
    <property type="term" value="P:mitotic chromosome condensation"/>
    <property type="evidence" value="ECO:0007669"/>
    <property type="project" value="InterPro"/>
</dbReference>
<dbReference type="InterPro" id="IPR011989">
    <property type="entry name" value="ARM-like"/>
</dbReference>
<dbReference type="InterPro" id="IPR016024">
    <property type="entry name" value="ARM-type_fold"/>
</dbReference>
<keyword evidence="4" id="KW-0226">DNA condensation</keyword>
<protein>
    <submittedName>
        <fullName evidence="9">Condensin subunit, putative</fullName>
    </submittedName>
</protein>
<dbReference type="EMBL" id="CYKH01001407">
    <property type="protein sequence ID" value="CUG86946.1"/>
    <property type="molecule type" value="Genomic_DNA"/>
</dbReference>
<dbReference type="VEuPathDB" id="TriTrypDB:BSAL_07570"/>
<feature type="compositionally biased region" description="Basic and acidic residues" evidence="7">
    <location>
        <begin position="1361"/>
        <end position="1373"/>
    </location>
</feature>
<dbReference type="GO" id="GO:0051301">
    <property type="term" value="P:cell division"/>
    <property type="evidence" value="ECO:0007669"/>
    <property type="project" value="UniProtKB-KW"/>
</dbReference>
<evidence type="ECO:0000256" key="3">
    <source>
        <dbReference type="ARBA" id="ARBA00022776"/>
    </source>
</evidence>
<dbReference type="GO" id="GO:0005634">
    <property type="term" value="C:nucleus"/>
    <property type="evidence" value="ECO:0007669"/>
    <property type="project" value="UniProtKB-SubCell"/>
</dbReference>
<evidence type="ECO:0000313" key="10">
    <source>
        <dbReference type="Proteomes" id="UP000051952"/>
    </source>
</evidence>
<keyword evidence="3" id="KW-0498">Mitosis</keyword>
<dbReference type="Pfam" id="PF12717">
    <property type="entry name" value="Cnd1"/>
    <property type="match status" value="1"/>
</dbReference>
<dbReference type="PANTHER" id="PTHR14222">
    <property type="entry name" value="CONDENSIN"/>
    <property type="match status" value="1"/>
</dbReference>
<feature type="region of interest" description="Disordered" evidence="7">
    <location>
        <begin position="966"/>
        <end position="1019"/>
    </location>
</feature>
<gene>
    <name evidence="9" type="ORF">BSAL_07570</name>
</gene>
<reference evidence="10" key="1">
    <citation type="submission" date="2015-09" db="EMBL/GenBank/DDBJ databases">
        <authorList>
            <consortium name="Pathogen Informatics"/>
        </authorList>
    </citation>
    <scope>NUCLEOTIDE SEQUENCE [LARGE SCALE GENOMIC DNA]</scope>
    <source>
        <strain evidence="10">Lake Konstanz</strain>
    </source>
</reference>
<evidence type="ECO:0000256" key="5">
    <source>
        <dbReference type="ARBA" id="ARBA00023242"/>
    </source>
</evidence>
<dbReference type="PANTHER" id="PTHR14222:SF2">
    <property type="entry name" value="CONDENSIN COMPLEX SUBUNIT 1"/>
    <property type="match status" value="1"/>
</dbReference>
<dbReference type="GO" id="GO:0000796">
    <property type="term" value="C:condensin complex"/>
    <property type="evidence" value="ECO:0007669"/>
    <property type="project" value="TreeGrafter"/>
</dbReference>
<name>A0A0S4JEY8_BODSA</name>
<dbReference type="OMA" id="TEMVIRH"/>
<evidence type="ECO:0000256" key="1">
    <source>
        <dbReference type="ARBA" id="ARBA00004123"/>
    </source>
</evidence>
<feature type="region of interest" description="Disordered" evidence="7">
    <location>
        <begin position="1312"/>
        <end position="1331"/>
    </location>
</feature>
<evidence type="ECO:0000256" key="6">
    <source>
        <dbReference type="ARBA" id="ARBA00023306"/>
    </source>
</evidence>
<keyword evidence="6" id="KW-0131">Cell cycle</keyword>
<dbReference type="Proteomes" id="UP000051952">
    <property type="component" value="Unassembled WGS sequence"/>
</dbReference>
<evidence type="ECO:0000313" key="9">
    <source>
        <dbReference type="EMBL" id="CUG86946.1"/>
    </source>
</evidence>
<dbReference type="InterPro" id="IPR026971">
    <property type="entry name" value="CND1/NCAPD3"/>
</dbReference>
<dbReference type="GO" id="GO:0042393">
    <property type="term" value="F:histone binding"/>
    <property type="evidence" value="ECO:0007669"/>
    <property type="project" value="TreeGrafter"/>
</dbReference>
<evidence type="ECO:0000256" key="4">
    <source>
        <dbReference type="ARBA" id="ARBA00023067"/>
    </source>
</evidence>
<dbReference type="Gene3D" id="1.25.10.10">
    <property type="entry name" value="Leucine-rich Repeat Variant"/>
    <property type="match status" value="2"/>
</dbReference>
<organism evidence="9 10">
    <name type="scientific">Bodo saltans</name>
    <name type="common">Flagellated protozoan</name>
    <dbReference type="NCBI Taxonomy" id="75058"/>
    <lineage>
        <taxon>Eukaryota</taxon>
        <taxon>Discoba</taxon>
        <taxon>Euglenozoa</taxon>
        <taxon>Kinetoplastea</taxon>
        <taxon>Metakinetoplastina</taxon>
        <taxon>Eubodonida</taxon>
        <taxon>Bodonidae</taxon>
        <taxon>Bodo</taxon>
    </lineage>
</organism>
<dbReference type="SUPFAM" id="SSF48371">
    <property type="entry name" value="ARM repeat"/>
    <property type="match status" value="1"/>
</dbReference>
<evidence type="ECO:0000259" key="8">
    <source>
        <dbReference type="Pfam" id="PF12717"/>
    </source>
</evidence>
<sequence>MADFREFHLPVRVEDLESYERTGEGRYVIDEVQDVTVIQAEDQIATIRALFTELGRSPVLHIHQPHMIGVLYSFIKGLATPGALNKEVRALIVHECAEKLTRLLTHVANHIQREKAGGGVNVANLGVPRSCTKMYVFAICNVLLSGLNEEEAAAASGAPILSQPVGRPRGARGRLRGAALAADEDASGVDISGREQAVTALTRVFDSSLGLMWRDQEHVEDPVLTLILRLVLHLLSQKCNVDGDHNAVCGSISALLAASSQSITQQFLRGEAARLADGTANTTPDPSDLIVTPLVELLLKQSFTSKFLARWMSNLDSTGALNEQWSGSLLKSLFEGIVHAACEDVVGETQSAKHITSFMEELSRNRISFVSQFSESIALLLDAESYEIRKAGISVSAEVIVQRFTGSLRDAQDEQHRDKILRELLSRTLDLNPFTRTHCLHQWGELVKKKAVPRSFFISITEAAIGRLEDRNHLVRNAAMQLVADIMRRNWFSTVLTRQPNSERMAQHTAEAKQRFLLAGKTEQHFLDAWAAARSSLRPLHGDRQFTILNDEDTERVGDVEPDILLEDENAADSPLTPTDAAGRASRGSLAGFQNATQQEPNRGQQHDPDILRLVYFENALVFIGLLETALAQAVELLESGKNERNIIEAIRFIVVCSEYRLDGSTPAVLRFLVMIFEGEQNIQAAVREAFYAVFFQSFLTGMPGVSPLRRTLASVLKLVSVLRSASEGEVNAVHRLFRVLKQENHKVMSDLLYDAVWSVVDGSVDANTAGGVGGIAAAAATQERRVDPLERRTAMRLYSILVAVNPRDVTLRRAAILDLMARNGSDNVLLAYGFQSLQCESSSRTYTLIDDAVDPNQHPVLCLVVRHLCRSTNTIGSWMPLAEACITTIHSLCLTPIILYTSIVQHLAKVVDGMTDAQVTKRFESDAEFAKRVSQLLFIIGHTALKHLVSIDSWERAQLKAMEAPAAPAAPPAPAAATSRSARSSGVLPTQAQQNAGGGLDVMHKELGMGSSGAKRHEIEETAQKKRRAMLEERHSIWKQHASLVVHICKQKPEKQRSELRAAAVLCLSKLMIASPDYATQHMPLLFTVASNKDESWVIKTNSLLAIGDLACVHPNIVEPFMKIKDAGLFALLQDNDNRVRAVTVQICSHLVLSEMLRIGDRLDTIVRLVADPDPAIRANAATFVKNFALKNRRGIGNMIPPLIPVLSDSMPTEAFQEALKTLLEKVEKDKPTESLIEKLCSRFGSFTDKSRSKRCIARNLAFCLSELDYTGERTVKKLSSEQCYQLYKQWLRDEEVLASFQVIAVKARKGSGGGAFGRGAAAGAPANERRDKAAIEEWEARLLSDASIVEQPAGNAVGADEHAAPQRHHYDEDGDEQQQQSSPSARRAPMIAGDDEETPSPAARRSGTATSTNKKKAAAPAKRGRAAEENDEDSSSSSSSSSSDDDEDTAASQPRASTGRGGRGNKGGAPVKSNGRGRGKR</sequence>
<feature type="region of interest" description="Disordered" evidence="7">
    <location>
        <begin position="1358"/>
        <end position="1483"/>
    </location>
</feature>
<keyword evidence="2" id="KW-0132">Cell division</keyword>
<proteinExistence type="predicted"/>
<dbReference type="OrthoDB" id="277564at2759"/>
<dbReference type="GO" id="GO:0010032">
    <property type="term" value="P:meiotic chromosome condensation"/>
    <property type="evidence" value="ECO:0007669"/>
    <property type="project" value="TreeGrafter"/>
</dbReference>
<dbReference type="InterPro" id="IPR032682">
    <property type="entry name" value="Cnd1_C"/>
</dbReference>
<evidence type="ECO:0000256" key="2">
    <source>
        <dbReference type="ARBA" id="ARBA00022618"/>
    </source>
</evidence>
<evidence type="ECO:0000256" key="7">
    <source>
        <dbReference type="SAM" id="MobiDB-lite"/>
    </source>
</evidence>
<keyword evidence="5" id="KW-0539">Nucleus</keyword>
<dbReference type="GO" id="GO:0000779">
    <property type="term" value="C:condensed chromosome, centromeric region"/>
    <property type="evidence" value="ECO:0007669"/>
    <property type="project" value="TreeGrafter"/>
</dbReference>
<feature type="domain" description="Condensin complex subunit 1 C-terminal" evidence="8">
    <location>
        <begin position="1099"/>
        <end position="1251"/>
    </location>
</feature>